<dbReference type="EMBL" id="KB446546">
    <property type="protein sequence ID" value="EME38699.1"/>
    <property type="molecule type" value="Genomic_DNA"/>
</dbReference>
<reference evidence="2" key="1">
    <citation type="journal article" date="2012" name="PLoS Genet.">
        <title>The genomes of the fungal plant pathogens Cladosporium fulvum and Dothistroma septosporum reveal adaptation to different hosts and lifestyles but also signatures of common ancestry.</title>
        <authorList>
            <person name="de Wit P.J.G.M."/>
            <person name="van der Burgt A."/>
            <person name="Oekmen B."/>
            <person name="Stergiopoulos I."/>
            <person name="Abd-Elsalam K.A."/>
            <person name="Aerts A.L."/>
            <person name="Bahkali A.H."/>
            <person name="Beenen H.G."/>
            <person name="Chettri P."/>
            <person name="Cox M.P."/>
            <person name="Datema E."/>
            <person name="de Vries R.P."/>
            <person name="Dhillon B."/>
            <person name="Ganley A.R."/>
            <person name="Griffiths S.A."/>
            <person name="Guo Y."/>
            <person name="Hamelin R.C."/>
            <person name="Henrissat B."/>
            <person name="Kabir M.S."/>
            <person name="Jashni M.K."/>
            <person name="Kema G."/>
            <person name="Klaubauf S."/>
            <person name="Lapidus A."/>
            <person name="Levasseur A."/>
            <person name="Lindquist E."/>
            <person name="Mehrabi R."/>
            <person name="Ohm R.A."/>
            <person name="Owen T.J."/>
            <person name="Salamov A."/>
            <person name="Schwelm A."/>
            <person name="Schijlen E."/>
            <person name="Sun H."/>
            <person name="van den Burg H.A."/>
            <person name="van Ham R.C.H.J."/>
            <person name="Zhang S."/>
            <person name="Goodwin S.B."/>
            <person name="Grigoriev I.V."/>
            <person name="Collemare J."/>
            <person name="Bradshaw R.E."/>
        </authorList>
    </citation>
    <scope>NUCLEOTIDE SEQUENCE [LARGE SCALE GENOMIC DNA]</scope>
    <source>
        <strain evidence="2">NZE10 / CBS 128990</strain>
    </source>
</reference>
<proteinExistence type="predicted"/>
<evidence type="ECO:0000313" key="1">
    <source>
        <dbReference type="EMBL" id="EME38699.1"/>
    </source>
</evidence>
<name>M2Y044_DOTSN</name>
<organism evidence="1 2">
    <name type="scientific">Dothistroma septosporum (strain NZE10 / CBS 128990)</name>
    <name type="common">Red band needle blight fungus</name>
    <name type="synonym">Mycosphaerella pini</name>
    <dbReference type="NCBI Taxonomy" id="675120"/>
    <lineage>
        <taxon>Eukaryota</taxon>
        <taxon>Fungi</taxon>
        <taxon>Dikarya</taxon>
        <taxon>Ascomycota</taxon>
        <taxon>Pezizomycotina</taxon>
        <taxon>Dothideomycetes</taxon>
        <taxon>Dothideomycetidae</taxon>
        <taxon>Mycosphaerellales</taxon>
        <taxon>Mycosphaerellaceae</taxon>
        <taxon>Dothistroma</taxon>
    </lineage>
</organism>
<gene>
    <name evidence="1" type="ORF">DOTSEDRAFT_75449</name>
</gene>
<reference evidence="1 2" key="2">
    <citation type="journal article" date="2012" name="PLoS Pathog.">
        <title>Diverse lifestyles and strategies of plant pathogenesis encoded in the genomes of eighteen Dothideomycetes fungi.</title>
        <authorList>
            <person name="Ohm R.A."/>
            <person name="Feau N."/>
            <person name="Henrissat B."/>
            <person name="Schoch C.L."/>
            <person name="Horwitz B.A."/>
            <person name="Barry K.W."/>
            <person name="Condon B.J."/>
            <person name="Copeland A.C."/>
            <person name="Dhillon B."/>
            <person name="Glaser F."/>
            <person name="Hesse C.N."/>
            <person name="Kosti I."/>
            <person name="LaButti K."/>
            <person name="Lindquist E.A."/>
            <person name="Lucas S."/>
            <person name="Salamov A.A."/>
            <person name="Bradshaw R.E."/>
            <person name="Ciuffetti L."/>
            <person name="Hamelin R.C."/>
            <person name="Kema G.H.J."/>
            <person name="Lawrence C."/>
            <person name="Scott J.A."/>
            <person name="Spatafora J.W."/>
            <person name="Turgeon B.G."/>
            <person name="de Wit P.J.G.M."/>
            <person name="Zhong S."/>
            <person name="Goodwin S.B."/>
            <person name="Grigoriev I.V."/>
        </authorList>
    </citation>
    <scope>NUCLEOTIDE SEQUENCE [LARGE SCALE GENOMIC DNA]</scope>
    <source>
        <strain evidence="2">NZE10 / CBS 128990</strain>
    </source>
</reference>
<protein>
    <submittedName>
        <fullName evidence="1">Uncharacterized protein</fullName>
    </submittedName>
</protein>
<dbReference type="Proteomes" id="UP000016933">
    <property type="component" value="Unassembled WGS sequence"/>
</dbReference>
<dbReference type="AlphaFoldDB" id="M2Y044"/>
<evidence type="ECO:0000313" key="2">
    <source>
        <dbReference type="Proteomes" id="UP000016933"/>
    </source>
</evidence>
<accession>M2Y044</accession>
<sequence>MLHDPVRLSLLKLPSLPSRTHLPSRLQECAAWQHSASCLAVGNGRDTRGNRIDVVRCVDALSLHRVVYAMRSCSSPCPAPKAQPERKQTQAFLVLRVKNYLAPA</sequence>
<dbReference type="HOGENOM" id="CLU_2250063_0_0_1"/>
<keyword evidence="2" id="KW-1185">Reference proteome</keyword>